<feature type="compositionally biased region" description="Basic and acidic residues" evidence="1">
    <location>
        <begin position="37"/>
        <end position="48"/>
    </location>
</feature>
<evidence type="ECO:0000313" key="2">
    <source>
        <dbReference type="EMBL" id="GER44663.1"/>
    </source>
</evidence>
<reference evidence="3" key="1">
    <citation type="journal article" date="2019" name="Curr. Biol.">
        <title>Genome Sequence of Striga asiatica Provides Insight into the Evolution of Plant Parasitism.</title>
        <authorList>
            <person name="Yoshida S."/>
            <person name="Kim S."/>
            <person name="Wafula E.K."/>
            <person name="Tanskanen J."/>
            <person name="Kim Y.M."/>
            <person name="Honaas L."/>
            <person name="Yang Z."/>
            <person name="Spallek T."/>
            <person name="Conn C.E."/>
            <person name="Ichihashi Y."/>
            <person name="Cheong K."/>
            <person name="Cui S."/>
            <person name="Der J.P."/>
            <person name="Gundlach H."/>
            <person name="Jiao Y."/>
            <person name="Hori C."/>
            <person name="Ishida J.K."/>
            <person name="Kasahara H."/>
            <person name="Kiba T."/>
            <person name="Kim M.S."/>
            <person name="Koo N."/>
            <person name="Laohavisit A."/>
            <person name="Lee Y.H."/>
            <person name="Lumba S."/>
            <person name="McCourt P."/>
            <person name="Mortimer J.C."/>
            <person name="Mutuku J.M."/>
            <person name="Nomura T."/>
            <person name="Sasaki-Sekimoto Y."/>
            <person name="Seto Y."/>
            <person name="Wang Y."/>
            <person name="Wakatake T."/>
            <person name="Sakakibara H."/>
            <person name="Demura T."/>
            <person name="Yamaguchi S."/>
            <person name="Yoneyama K."/>
            <person name="Manabe R.I."/>
            <person name="Nelson D.C."/>
            <person name="Schulman A.H."/>
            <person name="Timko M.P."/>
            <person name="dePamphilis C.W."/>
            <person name="Choi D."/>
            <person name="Shirasu K."/>
        </authorList>
    </citation>
    <scope>NUCLEOTIDE SEQUENCE [LARGE SCALE GENOMIC DNA]</scope>
    <source>
        <strain evidence="3">cv. UVA1</strain>
    </source>
</reference>
<accession>A0A5A7QH68</accession>
<evidence type="ECO:0000256" key="1">
    <source>
        <dbReference type="SAM" id="MobiDB-lite"/>
    </source>
</evidence>
<gene>
    <name evidence="2" type="ORF">STAS_21569</name>
</gene>
<dbReference type="AlphaFoldDB" id="A0A5A7QH68"/>
<feature type="compositionally biased region" description="Low complexity" evidence="1">
    <location>
        <begin position="54"/>
        <end position="66"/>
    </location>
</feature>
<dbReference type="EMBL" id="BKCP01007070">
    <property type="protein sequence ID" value="GER44663.1"/>
    <property type="molecule type" value="Genomic_DNA"/>
</dbReference>
<comment type="caution">
    <text evidence="2">The sequence shown here is derived from an EMBL/GenBank/DDBJ whole genome shotgun (WGS) entry which is preliminary data.</text>
</comment>
<feature type="region of interest" description="Disordered" evidence="1">
    <location>
        <begin position="1"/>
        <end position="102"/>
    </location>
</feature>
<proteinExistence type="predicted"/>
<keyword evidence="3" id="KW-1185">Reference proteome</keyword>
<organism evidence="2 3">
    <name type="scientific">Striga asiatica</name>
    <name type="common">Asiatic witchweed</name>
    <name type="synonym">Buchnera asiatica</name>
    <dbReference type="NCBI Taxonomy" id="4170"/>
    <lineage>
        <taxon>Eukaryota</taxon>
        <taxon>Viridiplantae</taxon>
        <taxon>Streptophyta</taxon>
        <taxon>Embryophyta</taxon>
        <taxon>Tracheophyta</taxon>
        <taxon>Spermatophyta</taxon>
        <taxon>Magnoliopsida</taxon>
        <taxon>eudicotyledons</taxon>
        <taxon>Gunneridae</taxon>
        <taxon>Pentapetalae</taxon>
        <taxon>asterids</taxon>
        <taxon>lamiids</taxon>
        <taxon>Lamiales</taxon>
        <taxon>Orobanchaceae</taxon>
        <taxon>Buchnereae</taxon>
        <taxon>Striga</taxon>
    </lineage>
</organism>
<dbReference type="Proteomes" id="UP000325081">
    <property type="component" value="Unassembled WGS sequence"/>
</dbReference>
<evidence type="ECO:0000313" key="3">
    <source>
        <dbReference type="Proteomes" id="UP000325081"/>
    </source>
</evidence>
<name>A0A5A7QH68_STRAF</name>
<sequence>MENEAPRKRPNQFAEAKLKANKKRVMLVSSPTPYPVLEKKREQEKCLSPDHPNPTSTPQATQATPSPRRHTPLRTTIEIGVDQGQSPVTERPSLPNPSIHSAGVRCTNKVWEKRIVSQELKGKDENMPTVTTIARYPKQTTRIHQRLGKRAAAVT</sequence>
<protein>
    <submittedName>
        <fullName evidence="2">Pre-mRNA-splicing factor SLU7</fullName>
    </submittedName>
</protein>